<proteinExistence type="predicted"/>
<evidence type="ECO:0000313" key="1">
    <source>
        <dbReference type="EMBL" id="PWN53764.1"/>
    </source>
</evidence>
<keyword evidence="2" id="KW-1185">Reference proteome</keyword>
<reference evidence="1 2" key="1">
    <citation type="journal article" date="2018" name="Mol. Biol. Evol.">
        <title>Broad Genomic Sampling Reveals a Smut Pathogenic Ancestry of the Fungal Clade Ustilaginomycotina.</title>
        <authorList>
            <person name="Kijpornyongpan T."/>
            <person name="Mondo S.J."/>
            <person name="Barry K."/>
            <person name="Sandor L."/>
            <person name="Lee J."/>
            <person name="Lipzen A."/>
            <person name="Pangilinan J."/>
            <person name="LaButti K."/>
            <person name="Hainaut M."/>
            <person name="Henrissat B."/>
            <person name="Grigoriev I.V."/>
            <person name="Spatafora J.W."/>
            <person name="Aime M.C."/>
        </authorList>
    </citation>
    <scope>NUCLEOTIDE SEQUENCE [LARGE SCALE GENOMIC DNA]</scope>
    <source>
        <strain evidence="1 2">SA 807</strain>
    </source>
</reference>
<feature type="non-terminal residue" evidence="1">
    <location>
        <position position="1"/>
    </location>
</feature>
<dbReference type="EMBL" id="KZ819710">
    <property type="protein sequence ID" value="PWN53764.1"/>
    <property type="molecule type" value="Genomic_DNA"/>
</dbReference>
<evidence type="ECO:0000313" key="2">
    <source>
        <dbReference type="Proteomes" id="UP000245626"/>
    </source>
</evidence>
<protein>
    <submittedName>
        <fullName evidence="1">Class I glutamine amidotransferase-like protein</fullName>
    </submittedName>
</protein>
<organism evidence="1 2">
    <name type="scientific">Violaceomyces palustris</name>
    <dbReference type="NCBI Taxonomy" id="1673888"/>
    <lineage>
        <taxon>Eukaryota</taxon>
        <taxon>Fungi</taxon>
        <taxon>Dikarya</taxon>
        <taxon>Basidiomycota</taxon>
        <taxon>Ustilaginomycotina</taxon>
        <taxon>Ustilaginomycetes</taxon>
        <taxon>Violaceomycetales</taxon>
        <taxon>Violaceomycetaceae</taxon>
        <taxon>Violaceomyces</taxon>
    </lineage>
</organism>
<gene>
    <name evidence="1" type="ORF">IE53DRAFT_300398</name>
</gene>
<feature type="non-terminal residue" evidence="1">
    <location>
        <position position="300"/>
    </location>
</feature>
<accession>A0ACD0P6T6</accession>
<dbReference type="Proteomes" id="UP000245626">
    <property type="component" value="Unassembled WGS sequence"/>
</dbReference>
<sequence>LSTLASLSLLALVSPFHALARQKILLYTYTQTFRHDSIPTAVEQIQKWGSTEWPYYDVFHTENLRLFDQKGFLNQFDALVFVSTSGRILNPKGEQNMIRYIRNGGGFMGVHEASDSVYHPWYGRLLGAFFNYHPEECKAELIVEDSDHPSVSFLTNGTWNVKDEMYNFLSDPRAYGRQLVLSANESSYHDPVETKAQRASEQGSPHPLAWWKEGSLMDPADHRVGGMTDDNSTSLRASGGDGRSFYTALGHSNETWMDETFQKHFLGGLFWVLNSTTIKSSSPEVESWRPGQNYTAREPF</sequence>
<name>A0ACD0P6T6_9BASI</name>